<dbReference type="InterPro" id="IPR005845">
    <property type="entry name" value="A-D-PHexomutase_a/b/a-II"/>
</dbReference>
<dbReference type="Gene3D" id="3.40.120.10">
    <property type="entry name" value="Alpha-D-Glucose-1,6-Bisphosphate, subunit A, domain 3"/>
    <property type="match status" value="3"/>
</dbReference>
<dbReference type="PRINTS" id="PR00509">
    <property type="entry name" value="PGMPMM"/>
</dbReference>
<evidence type="ECO:0000256" key="5">
    <source>
        <dbReference type="ARBA" id="ARBA00023235"/>
    </source>
</evidence>
<dbReference type="EC" id="5.4.2.10" evidence="7 9"/>
<dbReference type="PATRIC" id="fig|1423738.3.peg.1734"/>
<evidence type="ECO:0000256" key="8">
    <source>
        <dbReference type="ARBA" id="ARBA00068193"/>
    </source>
</evidence>
<dbReference type="SUPFAM" id="SSF55957">
    <property type="entry name" value="Phosphoglucomutase, C-terminal domain"/>
    <property type="match status" value="1"/>
</dbReference>
<keyword evidence="2 9" id="KW-0597">Phosphoprotein</keyword>
<feature type="binding site" evidence="9">
    <location>
        <position position="254"/>
    </location>
    <ligand>
        <name>Mg(2+)</name>
        <dbReference type="ChEBI" id="CHEBI:18420"/>
    </ligand>
</feature>
<feature type="binding site" evidence="9">
    <location>
        <position position="258"/>
    </location>
    <ligand>
        <name>Mg(2+)</name>
        <dbReference type="ChEBI" id="CHEBI:18420"/>
    </ligand>
</feature>
<dbReference type="Pfam" id="PF00408">
    <property type="entry name" value="PGM_PMM_IV"/>
    <property type="match status" value="1"/>
</dbReference>
<sequence length="462" mass="50131">MLGEILMVKYFGTDGVRGIANQELTPELAFKLGRCGGYVLTQHAQEGEDRENAVPRVLVARDTRASGQLLEYALISGLLSVGIEVLKLGVITTPAVAYLVKAQGADAGIMISASHNPAADNGIKFFGPDGYKLSDEEEEEIEKYLDAPEDTLPRPAAAGLGTVDDYPEAAQKYLQFIEQTVSDNLTDLKVVVDGANGSTSKLVNRLFADLDTDFQTLATNPNGLNINDHVGSTHPEKLAAKVVETGADVGLAFDGDGDRCIAVDEQGNIIDGDKILYVLGTYFAQRGRLKNDTIVTTVMSNIGLYKAIEQADLKSVQTQVGDRYVVEEMRAHDYNLGGEQSGHIIIFDYHNTGDGMLTGIQLLNIMKQTGKKLSELTAPVKTYPQKLVNVKVSDKKHWRDHPAIVEAIDTVEKEMAGDGRILVRPSGTQSLLRVMAEAPTVDLVEKYVDQIADVVRNEIGVE</sequence>
<dbReference type="InterPro" id="IPR006352">
    <property type="entry name" value="GlmM_bact"/>
</dbReference>
<keyword evidence="3 9" id="KW-0479">Metal-binding</keyword>
<evidence type="ECO:0000256" key="3">
    <source>
        <dbReference type="ARBA" id="ARBA00022723"/>
    </source>
</evidence>
<evidence type="ECO:0000313" key="16">
    <source>
        <dbReference type="EMBL" id="KRM79525.1"/>
    </source>
</evidence>
<evidence type="ECO:0000256" key="7">
    <source>
        <dbReference type="ARBA" id="ARBA00066330"/>
    </source>
</evidence>
<feature type="domain" description="Alpha-D-phosphohexomutase C-terminal" evidence="12">
    <location>
        <begin position="387"/>
        <end position="453"/>
    </location>
</feature>
<feature type="binding site" evidence="9">
    <location>
        <position position="256"/>
    </location>
    <ligand>
        <name>Mg(2+)</name>
        <dbReference type="ChEBI" id="CHEBI:18420"/>
    </ligand>
</feature>
<gene>
    <name evidence="9" type="primary">glmM</name>
    <name evidence="16" type="ORF">FC84_GL001706</name>
</gene>
<dbReference type="InterPro" id="IPR016055">
    <property type="entry name" value="A-D-PHexomutase_a/b/a-I/II/III"/>
</dbReference>
<dbReference type="STRING" id="1423738.FC84_GL001706"/>
<dbReference type="GO" id="GO:0004615">
    <property type="term" value="F:phosphomannomutase activity"/>
    <property type="evidence" value="ECO:0007669"/>
    <property type="project" value="TreeGrafter"/>
</dbReference>
<evidence type="ECO:0000256" key="2">
    <source>
        <dbReference type="ARBA" id="ARBA00022553"/>
    </source>
</evidence>
<feature type="domain" description="Alpha-D-phosphohexomutase alpha/beta/alpha" evidence="14">
    <location>
        <begin position="172"/>
        <end position="267"/>
    </location>
</feature>
<keyword evidence="17" id="KW-1185">Reference proteome</keyword>
<dbReference type="SUPFAM" id="SSF53738">
    <property type="entry name" value="Phosphoglucomutase, first 3 domains"/>
    <property type="match status" value="3"/>
</dbReference>
<dbReference type="InterPro" id="IPR050060">
    <property type="entry name" value="Phosphoglucosamine_mutase"/>
</dbReference>
<dbReference type="InterPro" id="IPR005843">
    <property type="entry name" value="A-D-PHexomutase_C"/>
</dbReference>
<dbReference type="GO" id="GO:0005975">
    <property type="term" value="P:carbohydrate metabolic process"/>
    <property type="evidence" value="ECO:0007669"/>
    <property type="project" value="InterPro"/>
</dbReference>
<dbReference type="EMBL" id="AYYK01000004">
    <property type="protein sequence ID" value="KRM79525.1"/>
    <property type="molecule type" value="Genomic_DNA"/>
</dbReference>
<feature type="binding site" description="via phosphate group" evidence="9">
    <location>
        <position position="114"/>
    </location>
    <ligand>
        <name>Mg(2+)</name>
        <dbReference type="ChEBI" id="CHEBI:18420"/>
    </ligand>
</feature>
<evidence type="ECO:0000259" key="14">
    <source>
        <dbReference type="Pfam" id="PF02879"/>
    </source>
</evidence>
<comment type="cofactor">
    <cofactor evidence="9">
        <name>Mg(2+)</name>
        <dbReference type="ChEBI" id="CHEBI:18420"/>
    </cofactor>
    <text evidence="9">Binds 1 Mg(2+) ion per subunit.</text>
</comment>
<evidence type="ECO:0000259" key="15">
    <source>
        <dbReference type="Pfam" id="PF02880"/>
    </source>
</evidence>
<feature type="modified residue" description="Phosphoserine" evidence="9">
    <location>
        <position position="114"/>
    </location>
</feature>
<dbReference type="CDD" id="cd05802">
    <property type="entry name" value="GlmM"/>
    <property type="match status" value="1"/>
</dbReference>
<accession>A0A0R2BKW3</accession>
<dbReference type="Proteomes" id="UP000051813">
    <property type="component" value="Unassembled WGS sequence"/>
</dbReference>
<comment type="caution">
    <text evidence="16">The sequence shown here is derived from an EMBL/GenBank/DDBJ whole genome shotgun (WGS) entry which is preliminary data.</text>
</comment>
<comment type="similarity">
    <text evidence="1 9 10">Belongs to the phosphohexose mutase family.</text>
</comment>
<feature type="domain" description="Alpha-D-phosphohexomutase alpha/beta/alpha" evidence="13">
    <location>
        <begin position="9"/>
        <end position="147"/>
    </location>
</feature>
<organism evidence="16 17">
    <name type="scientific">Lapidilactobacillus dextrinicus DSM 20335</name>
    <dbReference type="NCBI Taxonomy" id="1423738"/>
    <lineage>
        <taxon>Bacteria</taxon>
        <taxon>Bacillati</taxon>
        <taxon>Bacillota</taxon>
        <taxon>Bacilli</taxon>
        <taxon>Lactobacillales</taxon>
        <taxon>Lactobacillaceae</taxon>
        <taxon>Lapidilactobacillus</taxon>
    </lineage>
</organism>
<evidence type="ECO:0000256" key="4">
    <source>
        <dbReference type="ARBA" id="ARBA00022842"/>
    </source>
</evidence>
<evidence type="ECO:0000256" key="9">
    <source>
        <dbReference type="HAMAP-Rule" id="MF_01554"/>
    </source>
</evidence>
<dbReference type="Gene3D" id="3.30.310.50">
    <property type="entry name" value="Alpha-D-phosphohexomutase, C-terminal domain"/>
    <property type="match status" value="1"/>
</dbReference>
<proteinExistence type="inferred from homology"/>
<evidence type="ECO:0000256" key="11">
    <source>
        <dbReference type="RuleBase" id="RU004327"/>
    </source>
</evidence>
<dbReference type="PANTHER" id="PTHR42946">
    <property type="entry name" value="PHOSPHOHEXOSE MUTASE"/>
    <property type="match status" value="1"/>
</dbReference>
<dbReference type="Pfam" id="PF02878">
    <property type="entry name" value="PGM_PMM_I"/>
    <property type="match status" value="1"/>
</dbReference>
<feature type="active site" description="Phosphoserine intermediate" evidence="9">
    <location>
        <position position="114"/>
    </location>
</feature>
<name>A0A0R2BKW3_9LACO</name>
<evidence type="ECO:0000313" key="17">
    <source>
        <dbReference type="Proteomes" id="UP000051813"/>
    </source>
</evidence>
<dbReference type="Pfam" id="PF02880">
    <property type="entry name" value="PGM_PMM_III"/>
    <property type="match status" value="1"/>
</dbReference>
<evidence type="ECO:0000256" key="6">
    <source>
        <dbReference type="ARBA" id="ARBA00050364"/>
    </source>
</evidence>
<dbReference type="HAMAP" id="MF_01554_B">
    <property type="entry name" value="GlmM_B"/>
    <property type="match status" value="1"/>
</dbReference>
<evidence type="ECO:0000256" key="1">
    <source>
        <dbReference type="ARBA" id="ARBA00010231"/>
    </source>
</evidence>
<keyword evidence="5 9" id="KW-0413">Isomerase</keyword>
<dbReference type="InterPro" id="IPR005846">
    <property type="entry name" value="A-D-PHexomutase_a/b/a-III"/>
</dbReference>
<dbReference type="FunFam" id="3.40.120.10:FF:000002">
    <property type="entry name" value="Phosphoglucosamine mutase"/>
    <property type="match status" value="1"/>
</dbReference>
<dbReference type="FunFam" id="3.40.120.10:FF:000001">
    <property type="entry name" value="Phosphoglucosamine mutase"/>
    <property type="match status" value="1"/>
</dbReference>
<protein>
    <recommendedName>
        <fullName evidence="8 9">Phosphoglucosamine mutase</fullName>
        <ecNumber evidence="7 9">5.4.2.10</ecNumber>
    </recommendedName>
</protein>
<comment type="PTM">
    <text evidence="9">Activated by phosphorylation.</text>
</comment>
<dbReference type="GO" id="GO:0008966">
    <property type="term" value="F:phosphoglucosamine mutase activity"/>
    <property type="evidence" value="ECO:0007669"/>
    <property type="project" value="UniProtKB-UniRule"/>
</dbReference>
<dbReference type="GO" id="GO:0009252">
    <property type="term" value="P:peptidoglycan biosynthetic process"/>
    <property type="evidence" value="ECO:0007669"/>
    <property type="project" value="TreeGrafter"/>
</dbReference>
<dbReference type="GO" id="GO:0006048">
    <property type="term" value="P:UDP-N-acetylglucosamine biosynthetic process"/>
    <property type="evidence" value="ECO:0007669"/>
    <property type="project" value="TreeGrafter"/>
</dbReference>
<reference evidence="16 17" key="1">
    <citation type="journal article" date="2015" name="Genome Announc.">
        <title>Expanding the biotechnology potential of lactobacilli through comparative genomics of 213 strains and associated genera.</title>
        <authorList>
            <person name="Sun Z."/>
            <person name="Harris H.M."/>
            <person name="McCann A."/>
            <person name="Guo C."/>
            <person name="Argimon S."/>
            <person name="Zhang W."/>
            <person name="Yang X."/>
            <person name="Jeffery I.B."/>
            <person name="Cooney J.C."/>
            <person name="Kagawa T.F."/>
            <person name="Liu W."/>
            <person name="Song Y."/>
            <person name="Salvetti E."/>
            <person name="Wrobel A."/>
            <person name="Rasinkangas P."/>
            <person name="Parkhill J."/>
            <person name="Rea M.C."/>
            <person name="O'Sullivan O."/>
            <person name="Ritari J."/>
            <person name="Douillard F.P."/>
            <person name="Paul Ross R."/>
            <person name="Yang R."/>
            <person name="Briner A.E."/>
            <person name="Felis G.E."/>
            <person name="de Vos W.M."/>
            <person name="Barrangou R."/>
            <person name="Klaenhammer T.R."/>
            <person name="Caufield P.W."/>
            <person name="Cui Y."/>
            <person name="Zhang H."/>
            <person name="O'Toole P.W."/>
        </authorList>
    </citation>
    <scope>NUCLEOTIDE SEQUENCE [LARGE SCALE GENOMIC DNA]</scope>
    <source>
        <strain evidence="16 17">DSM 20335</strain>
    </source>
</reference>
<dbReference type="InterPro" id="IPR036900">
    <property type="entry name" value="A-D-PHexomutase_C_sf"/>
</dbReference>
<comment type="function">
    <text evidence="9 11">Catalyzes the conversion of glucosamine-6-phosphate to glucosamine-1-phosphate.</text>
</comment>
<feature type="domain" description="Alpha-D-phosphohexomutase alpha/beta/alpha" evidence="15">
    <location>
        <begin position="271"/>
        <end position="382"/>
    </location>
</feature>
<dbReference type="InterPro" id="IPR005841">
    <property type="entry name" value="Alpha-D-phosphohexomutase_SF"/>
</dbReference>
<dbReference type="InterPro" id="IPR016066">
    <property type="entry name" value="A-D-PHexomutase_CS"/>
</dbReference>
<keyword evidence="4 9" id="KW-0460">Magnesium</keyword>
<dbReference type="Pfam" id="PF02879">
    <property type="entry name" value="PGM_PMM_II"/>
    <property type="match status" value="1"/>
</dbReference>
<evidence type="ECO:0000259" key="13">
    <source>
        <dbReference type="Pfam" id="PF02878"/>
    </source>
</evidence>
<dbReference type="FunFam" id="3.30.310.50:FF:000001">
    <property type="entry name" value="Phosphoglucosamine mutase"/>
    <property type="match status" value="1"/>
</dbReference>
<dbReference type="PANTHER" id="PTHR42946:SF1">
    <property type="entry name" value="PHOSPHOGLUCOMUTASE (ALPHA-D-GLUCOSE-1,6-BISPHOSPHATE-DEPENDENT)"/>
    <property type="match status" value="1"/>
</dbReference>
<dbReference type="GO" id="GO:0005829">
    <property type="term" value="C:cytosol"/>
    <property type="evidence" value="ECO:0007669"/>
    <property type="project" value="TreeGrafter"/>
</dbReference>
<evidence type="ECO:0000259" key="12">
    <source>
        <dbReference type="Pfam" id="PF00408"/>
    </source>
</evidence>
<dbReference type="PROSITE" id="PS00710">
    <property type="entry name" value="PGM_PMM"/>
    <property type="match status" value="1"/>
</dbReference>
<dbReference type="NCBIfam" id="TIGR01455">
    <property type="entry name" value="glmM"/>
    <property type="match status" value="1"/>
</dbReference>
<dbReference type="AlphaFoldDB" id="A0A0R2BKW3"/>
<comment type="catalytic activity">
    <reaction evidence="6 9 11">
        <text>alpha-D-glucosamine 1-phosphate = D-glucosamine 6-phosphate</text>
        <dbReference type="Rhea" id="RHEA:23424"/>
        <dbReference type="ChEBI" id="CHEBI:58516"/>
        <dbReference type="ChEBI" id="CHEBI:58725"/>
        <dbReference type="EC" id="5.4.2.10"/>
    </reaction>
</comment>
<dbReference type="GO" id="GO:0000287">
    <property type="term" value="F:magnesium ion binding"/>
    <property type="evidence" value="ECO:0007669"/>
    <property type="project" value="UniProtKB-UniRule"/>
</dbReference>
<evidence type="ECO:0000256" key="10">
    <source>
        <dbReference type="RuleBase" id="RU004326"/>
    </source>
</evidence>
<dbReference type="InterPro" id="IPR005844">
    <property type="entry name" value="A-D-PHexomutase_a/b/a-I"/>
</dbReference>